<dbReference type="SUPFAM" id="SSF56601">
    <property type="entry name" value="beta-lactamase/transpeptidase-like"/>
    <property type="match status" value="1"/>
</dbReference>
<keyword evidence="14" id="KW-1185">Reference proteome</keyword>
<dbReference type="PANTHER" id="PTHR21581">
    <property type="entry name" value="D-ALANYL-D-ALANINE CARBOXYPEPTIDASE"/>
    <property type="match status" value="1"/>
</dbReference>
<keyword evidence="4" id="KW-0133">Cell shape</keyword>
<comment type="caution">
    <text evidence="13">The sequence shown here is derived from an EMBL/GenBank/DDBJ whole genome shotgun (WGS) entry which is preliminary data.</text>
</comment>
<feature type="signal peptide" evidence="11">
    <location>
        <begin position="1"/>
        <end position="23"/>
    </location>
</feature>
<evidence type="ECO:0000256" key="1">
    <source>
        <dbReference type="ARBA" id="ARBA00007164"/>
    </source>
</evidence>
<evidence type="ECO:0000256" key="4">
    <source>
        <dbReference type="ARBA" id="ARBA00022960"/>
    </source>
</evidence>
<dbReference type="GO" id="GO:0009252">
    <property type="term" value="P:peptidoglycan biosynthetic process"/>
    <property type="evidence" value="ECO:0007669"/>
    <property type="project" value="UniProtKB-KW"/>
</dbReference>
<feature type="compositionally biased region" description="Basic residues" evidence="10">
    <location>
        <begin position="34"/>
        <end position="51"/>
    </location>
</feature>
<keyword evidence="3 13" id="KW-0378">Hydrolase</keyword>
<accession>A0A840BN50</accession>
<dbReference type="NCBIfam" id="NF008668">
    <property type="entry name" value="PRK11669.1"/>
    <property type="match status" value="1"/>
</dbReference>
<dbReference type="EMBL" id="JACIET010000003">
    <property type="protein sequence ID" value="MBB4014705.1"/>
    <property type="molecule type" value="Genomic_DNA"/>
</dbReference>
<dbReference type="InterPro" id="IPR018044">
    <property type="entry name" value="Peptidase_S11"/>
</dbReference>
<dbReference type="GO" id="GO:0071555">
    <property type="term" value="P:cell wall organization"/>
    <property type="evidence" value="ECO:0007669"/>
    <property type="project" value="UniProtKB-KW"/>
</dbReference>
<gene>
    <name evidence="13" type="ORF">GGR36_004061</name>
</gene>
<organism evidence="13 14">
    <name type="scientific">Niveibacterium umoris</name>
    <dbReference type="NCBI Taxonomy" id="1193620"/>
    <lineage>
        <taxon>Bacteria</taxon>
        <taxon>Pseudomonadati</taxon>
        <taxon>Pseudomonadota</taxon>
        <taxon>Betaproteobacteria</taxon>
        <taxon>Rhodocyclales</taxon>
        <taxon>Rhodocyclaceae</taxon>
        <taxon>Niveibacterium</taxon>
    </lineage>
</organism>
<evidence type="ECO:0000256" key="2">
    <source>
        <dbReference type="ARBA" id="ARBA00022729"/>
    </source>
</evidence>
<evidence type="ECO:0000259" key="12">
    <source>
        <dbReference type="Pfam" id="PF00768"/>
    </source>
</evidence>
<dbReference type="RefSeq" id="WP_183637757.1">
    <property type="nucleotide sequence ID" value="NZ_BAABLE010000008.1"/>
</dbReference>
<dbReference type="GO" id="GO:0006508">
    <property type="term" value="P:proteolysis"/>
    <property type="evidence" value="ECO:0007669"/>
    <property type="project" value="InterPro"/>
</dbReference>
<name>A0A840BN50_9RHOO</name>
<comment type="similarity">
    <text evidence="1 9">Belongs to the peptidase S11 family.</text>
</comment>
<keyword evidence="5" id="KW-0573">Peptidoglycan synthesis</keyword>
<feature type="region of interest" description="Disordered" evidence="10">
    <location>
        <begin position="24"/>
        <end position="59"/>
    </location>
</feature>
<dbReference type="PRINTS" id="PR00725">
    <property type="entry name" value="DADACBPTASE1"/>
</dbReference>
<dbReference type="EC" id="3.4.21.-" evidence="13"/>
<protein>
    <submittedName>
        <fullName evidence="13">D-alanyl-D-alanine endopeptidase (Penicillin-binding protein 7)</fullName>
        <ecNumber evidence="13">3.4.21.-</ecNumber>
    </submittedName>
</protein>
<dbReference type="GO" id="GO:0009002">
    <property type="term" value="F:serine-type D-Ala-D-Ala carboxypeptidase activity"/>
    <property type="evidence" value="ECO:0007669"/>
    <property type="project" value="InterPro"/>
</dbReference>
<sequence>MKKPRMIYALLVAASIVGTPAFAAHSKDASAKTPTRKSTAKAHTSSRHHVVHASVNSKKSKRVSVAKALYQDSRTSKVSPVRATSVSVDRDGNPLLHSNAFVVQELGTGKVLLERNAESVLPIASITKLMTAMVVLDAKLSLSETLTVTDDDTDKLKNTSSRLVVGTELTREEMIHVALMSSENRAAAALGRNYPGGINAFVFAMNRKAQALGLSETFFHDSTGLNPQNVSSARDLAKMVAAASHYPLIRQFSTDDEETLMVRGREQTFRNTNALVKSPDWQIGVSKTGFINEAGRCLVMQAWLADKPMVIVLLDSVGKFTRVADAQRVKRWVENLVAHQAGAHVPAG</sequence>
<evidence type="ECO:0000256" key="3">
    <source>
        <dbReference type="ARBA" id="ARBA00022801"/>
    </source>
</evidence>
<dbReference type="InterPro" id="IPR012338">
    <property type="entry name" value="Beta-lactam/transpept-like"/>
</dbReference>
<feature type="domain" description="Peptidase S11 D-alanyl-D-alanine carboxypeptidase A N-terminal" evidence="12">
    <location>
        <begin position="93"/>
        <end position="316"/>
    </location>
</feature>
<dbReference type="Proteomes" id="UP000561045">
    <property type="component" value="Unassembled WGS sequence"/>
</dbReference>
<feature type="active site" description="Proton acceptor" evidence="7">
    <location>
        <position position="128"/>
    </location>
</feature>
<evidence type="ECO:0000256" key="11">
    <source>
        <dbReference type="SAM" id="SignalP"/>
    </source>
</evidence>
<keyword evidence="6" id="KW-0961">Cell wall biogenesis/degradation</keyword>
<feature type="binding site" evidence="8">
    <location>
        <position position="287"/>
    </location>
    <ligand>
        <name>substrate</name>
    </ligand>
</feature>
<feature type="active site" evidence="7">
    <location>
        <position position="125"/>
    </location>
</feature>
<dbReference type="Gene3D" id="3.40.710.10">
    <property type="entry name" value="DD-peptidase/beta-lactamase superfamily"/>
    <property type="match status" value="1"/>
</dbReference>
<dbReference type="PANTHER" id="PTHR21581:SF26">
    <property type="entry name" value="D-ALANYL-D-ALANINE ENDOPEPTIDASE"/>
    <property type="match status" value="1"/>
</dbReference>
<evidence type="ECO:0000256" key="9">
    <source>
        <dbReference type="RuleBase" id="RU004016"/>
    </source>
</evidence>
<evidence type="ECO:0000256" key="10">
    <source>
        <dbReference type="SAM" id="MobiDB-lite"/>
    </source>
</evidence>
<evidence type="ECO:0000256" key="8">
    <source>
        <dbReference type="PIRSR" id="PIRSR618044-2"/>
    </source>
</evidence>
<dbReference type="InterPro" id="IPR001967">
    <property type="entry name" value="Peptidase_S11_N"/>
</dbReference>
<reference evidence="13 14" key="1">
    <citation type="submission" date="2020-08" db="EMBL/GenBank/DDBJ databases">
        <title>Genomic Encyclopedia of Type Strains, Phase IV (KMG-IV): sequencing the most valuable type-strain genomes for metagenomic binning, comparative biology and taxonomic classification.</title>
        <authorList>
            <person name="Goeker M."/>
        </authorList>
    </citation>
    <scope>NUCLEOTIDE SEQUENCE [LARGE SCALE GENOMIC DNA]</scope>
    <source>
        <strain evidence="13 14">DSM 106739</strain>
    </source>
</reference>
<feature type="chain" id="PRO_5032302132" evidence="11">
    <location>
        <begin position="24"/>
        <end position="348"/>
    </location>
</feature>
<evidence type="ECO:0000313" key="13">
    <source>
        <dbReference type="EMBL" id="MBB4014705.1"/>
    </source>
</evidence>
<proteinExistence type="inferred from homology"/>
<feature type="active site" evidence="7">
    <location>
        <position position="182"/>
    </location>
</feature>
<evidence type="ECO:0000313" key="14">
    <source>
        <dbReference type="Proteomes" id="UP000561045"/>
    </source>
</evidence>
<evidence type="ECO:0000256" key="7">
    <source>
        <dbReference type="PIRSR" id="PIRSR618044-1"/>
    </source>
</evidence>
<dbReference type="GO" id="GO:0008360">
    <property type="term" value="P:regulation of cell shape"/>
    <property type="evidence" value="ECO:0007669"/>
    <property type="project" value="UniProtKB-KW"/>
</dbReference>
<keyword evidence="2 11" id="KW-0732">Signal</keyword>
<dbReference type="Pfam" id="PF00768">
    <property type="entry name" value="Peptidase_S11"/>
    <property type="match status" value="1"/>
</dbReference>
<dbReference type="AlphaFoldDB" id="A0A840BN50"/>
<evidence type="ECO:0000256" key="5">
    <source>
        <dbReference type="ARBA" id="ARBA00022984"/>
    </source>
</evidence>
<evidence type="ECO:0000256" key="6">
    <source>
        <dbReference type="ARBA" id="ARBA00023316"/>
    </source>
</evidence>